<dbReference type="Proteomes" id="UP000050525">
    <property type="component" value="Unassembled WGS sequence"/>
</dbReference>
<feature type="compositionally biased region" description="Basic and acidic residues" evidence="1">
    <location>
        <begin position="20"/>
        <end position="29"/>
    </location>
</feature>
<feature type="region of interest" description="Disordered" evidence="1">
    <location>
        <begin position="1"/>
        <end position="97"/>
    </location>
</feature>
<gene>
    <name evidence="2" type="ORF">Y1Q_0007418</name>
</gene>
<protein>
    <submittedName>
        <fullName evidence="2">Uncharacterized protein</fullName>
    </submittedName>
</protein>
<evidence type="ECO:0000313" key="3">
    <source>
        <dbReference type="Proteomes" id="UP000050525"/>
    </source>
</evidence>
<reference evidence="2 3" key="1">
    <citation type="journal article" date="2012" name="Genome Biol.">
        <title>Sequencing three crocodilian genomes to illuminate the evolution of archosaurs and amniotes.</title>
        <authorList>
            <person name="St John J.A."/>
            <person name="Braun E.L."/>
            <person name="Isberg S.R."/>
            <person name="Miles L.G."/>
            <person name="Chong A.Y."/>
            <person name="Gongora J."/>
            <person name="Dalzell P."/>
            <person name="Moran C."/>
            <person name="Bed'hom B."/>
            <person name="Abzhanov A."/>
            <person name="Burgess S.C."/>
            <person name="Cooksey A.M."/>
            <person name="Castoe T.A."/>
            <person name="Crawford N.G."/>
            <person name="Densmore L.D."/>
            <person name="Drew J.C."/>
            <person name="Edwards S.V."/>
            <person name="Faircloth B.C."/>
            <person name="Fujita M.K."/>
            <person name="Greenwold M.J."/>
            <person name="Hoffmann F.G."/>
            <person name="Howard J.M."/>
            <person name="Iguchi T."/>
            <person name="Janes D.E."/>
            <person name="Khan S.Y."/>
            <person name="Kohno S."/>
            <person name="de Koning A.J."/>
            <person name="Lance S.L."/>
            <person name="McCarthy F.M."/>
            <person name="McCormack J.E."/>
            <person name="Merchant M.E."/>
            <person name="Peterson D.G."/>
            <person name="Pollock D.D."/>
            <person name="Pourmand N."/>
            <person name="Raney B.J."/>
            <person name="Roessler K.A."/>
            <person name="Sanford J.R."/>
            <person name="Sawyer R.H."/>
            <person name="Schmidt C.J."/>
            <person name="Triplett E.W."/>
            <person name="Tuberville T.D."/>
            <person name="Venegas-Anaya M."/>
            <person name="Howard J.T."/>
            <person name="Jarvis E.D."/>
            <person name="Guillette L.J.Jr."/>
            <person name="Glenn T.C."/>
            <person name="Green R.E."/>
            <person name="Ray D.A."/>
        </authorList>
    </citation>
    <scope>NUCLEOTIDE SEQUENCE [LARGE SCALE GENOMIC DNA]</scope>
    <source>
        <strain evidence="2">KSC_2009_1</strain>
    </source>
</reference>
<sequence>MESDPKRQGEGGWTRAGPEVGERGVDHSWTRNGTGIGEVVRLDLKGPGSRGEQGQTRSSGKELGAQKNNKALGAGTKQAVAGGKRRKKERIQAPDPA</sequence>
<evidence type="ECO:0000313" key="2">
    <source>
        <dbReference type="EMBL" id="KYO45128.1"/>
    </source>
</evidence>
<dbReference type="EMBL" id="AKHW03000635">
    <property type="protein sequence ID" value="KYO45128.1"/>
    <property type="molecule type" value="Genomic_DNA"/>
</dbReference>
<keyword evidence="3" id="KW-1185">Reference proteome</keyword>
<organism evidence="2 3">
    <name type="scientific">Alligator mississippiensis</name>
    <name type="common">American alligator</name>
    <dbReference type="NCBI Taxonomy" id="8496"/>
    <lineage>
        <taxon>Eukaryota</taxon>
        <taxon>Metazoa</taxon>
        <taxon>Chordata</taxon>
        <taxon>Craniata</taxon>
        <taxon>Vertebrata</taxon>
        <taxon>Euteleostomi</taxon>
        <taxon>Archelosauria</taxon>
        <taxon>Archosauria</taxon>
        <taxon>Crocodylia</taxon>
        <taxon>Alligatoridae</taxon>
        <taxon>Alligatorinae</taxon>
        <taxon>Alligator</taxon>
    </lineage>
</organism>
<comment type="caution">
    <text evidence="2">The sequence shown here is derived from an EMBL/GenBank/DDBJ whole genome shotgun (WGS) entry which is preliminary data.</text>
</comment>
<proteinExistence type="predicted"/>
<name>A0A151P7V4_ALLMI</name>
<evidence type="ECO:0000256" key="1">
    <source>
        <dbReference type="SAM" id="MobiDB-lite"/>
    </source>
</evidence>
<accession>A0A151P7V4</accession>
<dbReference type="AlphaFoldDB" id="A0A151P7V4"/>